<proteinExistence type="predicted"/>
<protein>
    <submittedName>
        <fullName evidence="1">Uncharacterized protein</fullName>
    </submittedName>
</protein>
<dbReference type="AlphaFoldDB" id="A0A7S1VJI4"/>
<accession>A0A7S1VJI4</accession>
<evidence type="ECO:0000313" key="1">
    <source>
        <dbReference type="EMBL" id="CAD9300516.1"/>
    </source>
</evidence>
<organism evidence="1">
    <name type="scientific">Grammatophora oceanica</name>
    <dbReference type="NCBI Taxonomy" id="210454"/>
    <lineage>
        <taxon>Eukaryota</taxon>
        <taxon>Sar</taxon>
        <taxon>Stramenopiles</taxon>
        <taxon>Ochrophyta</taxon>
        <taxon>Bacillariophyta</taxon>
        <taxon>Fragilariophyceae</taxon>
        <taxon>Fragilariophycidae</taxon>
        <taxon>Rhabdonematales</taxon>
        <taxon>Grammatophoraceae</taxon>
        <taxon>Grammatophora</taxon>
    </lineage>
</organism>
<sequence length="100" mass="11291">MNAFVVIIKLHGYPFITNADPHQPMRHASTINMKRPSYRVHDQLPPSSNWAAIPLKAEGELKGGNGLRSNVKYKNSIGNFWIKACEQSKRLGSQSWKMAQ</sequence>
<reference evidence="1" key="1">
    <citation type="submission" date="2021-01" db="EMBL/GenBank/DDBJ databases">
        <authorList>
            <person name="Corre E."/>
            <person name="Pelletier E."/>
            <person name="Niang G."/>
            <person name="Scheremetjew M."/>
            <person name="Finn R."/>
            <person name="Kale V."/>
            <person name="Holt S."/>
            <person name="Cochrane G."/>
            <person name="Meng A."/>
            <person name="Brown T."/>
            <person name="Cohen L."/>
        </authorList>
    </citation>
    <scope>NUCLEOTIDE SEQUENCE</scope>
    <source>
        <strain evidence="1">CCMP 410</strain>
    </source>
</reference>
<dbReference type="EMBL" id="HBGK01041097">
    <property type="protein sequence ID" value="CAD9300516.1"/>
    <property type="molecule type" value="Transcribed_RNA"/>
</dbReference>
<name>A0A7S1VJI4_9STRA</name>
<gene>
    <name evidence="1" type="ORF">GOCE00092_LOCUS21462</name>
</gene>